<dbReference type="InterPro" id="IPR004563">
    <property type="entry name" value="Apolipo_AcylTrfase"/>
</dbReference>
<feature type="transmembrane region" description="Helical" evidence="9">
    <location>
        <begin position="68"/>
        <end position="87"/>
    </location>
</feature>
<feature type="transmembrane region" description="Helical" evidence="9">
    <location>
        <begin position="28"/>
        <end position="56"/>
    </location>
</feature>
<feature type="domain" description="CN hydrolase" evidence="10">
    <location>
        <begin position="243"/>
        <end position="480"/>
    </location>
</feature>
<comment type="subcellular location">
    <subcellularLocation>
        <location evidence="1 9">Cell membrane</location>
        <topology evidence="1 9">Multi-pass membrane protein</topology>
    </subcellularLocation>
</comment>
<dbReference type="GO" id="GO:0005886">
    <property type="term" value="C:plasma membrane"/>
    <property type="evidence" value="ECO:0007669"/>
    <property type="project" value="UniProtKB-SubCell"/>
</dbReference>
<evidence type="ECO:0000256" key="4">
    <source>
        <dbReference type="ARBA" id="ARBA00022679"/>
    </source>
</evidence>
<sequence length="523" mass="55994">MSAIRRAHRLPLADVPRRRSLIHLLPDLVLGALAALGLAPFSIWGITLVTLSLLIWRISRAGTAGASFRHALAGGVGWFALALVWIVEPFLVEPEIYGWMAPFALILMALGGGLFWALPVWIASRLCPAPRARTMGIVSALILSDWLRGWIFTGLPWALTGHVWIGTPIAQTAAWTGAIGLSALTLIAAALPALLWRSSGNPVIGALPGVVLSILLVGSGWAAGLARQAQPLPPDTGLRLRIVQPNAEQRLKWDPEWSGVFFRRLLDLSAEPGPRDLVIWPETAVNFLLNDAGDILPAMSRAADAPLVMGIQRQEGSRYYNSLAAVAPGGEVISIYDKFHLVPFGEYVPWGDELARLGIGAFAAQQGNGYSAGPGPQVTTLPGLPAFQPLICYEAIFPQHMRGLDNRPGWLLQITNDGWFGKFSGPYQHLAQARLRAIETGLPLIRAANTGVSAVIDAHGDIRQSLPLGESGKIDAKLPGALPPTRWASWGPAPVVLLALILLTAAAASRFARSRRNGGAGRE</sequence>
<dbReference type="PROSITE" id="PS50263">
    <property type="entry name" value="CN_HYDROLASE"/>
    <property type="match status" value="1"/>
</dbReference>
<dbReference type="EMBL" id="QOKZ01000008">
    <property type="protein sequence ID" value="RMC32882.1"/>
    <property type="molecule type" value="Genomic_DNA"/>
</dbReference>
<keyword evidence="4 9" id="KW-0808">Transferase</keyword>
<comment type="catalytic activity">
    <reaction evidence="9">
        <text>N-terminal S-1,2-diacyl-sn-glyceryl-L-cysteinyl-[lipoprotein] + a glycerophospholipid = N-acyl-S-1,2-diacyl-sn-glyceryl-L-cysteinyl-[lipoprotein] + a 2-acyl-sn-glycero-3-phospholipid + H(+)</text>
        <dbReference type="Rhea" id="RHEA:48228"/>
        <dbReference type="Rhea" id="RHEA-COMP:14681"/>
        <dbReference type="Rhea" id="RHEA-COMP:14684"/>
        <dbReference type="ChEBI" id="CHEBI:15378"/>
        <dbReference type="ChEBI" id="CHEBI:136912"/>
        <dbReference type="ChEBI" id="CHEBI:140656"/>
        <dbReference type="ChEBI" id="CHEBI:140657"/>
        <dbReference type="ChEBI" id="CHEBI:140660"/>
        <dbReference type="EC" id="2.3.1.269"/>
    </reaction>
</comment>
<evidence type="ECO:0000256" key="6">
    <source>
        <dbReference type="ARBA" id="ARBA00022989"/>
    </source>
</evidence>
<dbReference type="PANTHER" id="PTHR38686">
    <property type="entry name" value="APOLIPOPROTEIN N-ACYLTRANSFERASE"/>
    <property type="match status" value="1"/>
</dbReference>
<dbReference type="UniPathway" id="UPA00666"/>
<dbReference type="GO" id="GO:0016410">
    <property type="term" value="F:N-acyltransferase activity"/>
    <property type="evidence" value="ECO:0007669"/>
    <property type="project" value="UniProtKB-UniRule"/>
</dbReference>
<dbReference type="Pfam" id="PF20154">
    <property type="entry name" value="LNT_N"/>
    <property type="match status" value="1"/>
</dbReference>
<comment type="pathway">
    <text evidence="9">Protein modification; lipoprotein biosynthesis (N-acyl transfer).</text>
</comment>
<dbReference type="Pfam" id="PF00795">
    <property type="entry name" value="CN_hydrolase"/>
    <property type="match status" value="1"/>
</dbReference>
<keyword evidence="7 9" id="KW-0472">Membrane</keyword>
<feature type="transmembrane region" description="Helical" evidence="9">
    <location>
        <begin position="173"/>
        <end position="196"/>
    </location>
</feature>
<feature type="transmembrane region" description="Helical" evidence="9">
    <location>
        <begin position="203"/>
        <end position="224"/>
    </location>
</feature>
<evidence type="ECO:0000256" key="1">
    <source>
        <dbReference type="ARBA" id="ARBA00004651"/>
    </source>
</evidence>
<proteinExistence type="inferred from homology"/>
<dbReference type="NCBIfam" id="TIGR00546">
    <property type="entry name" value="lnt"/>
    <property type="match status" value="1"/>
</dbReference>
<keyword evidence="5 9" id="KW-0812">Transmembrane</keyword>
<keyword evidence="11" id="KW-0449">Lipoprotein</keyword>
<comment type="caution">
    <text evidence="11">The sequence shown here is derived from an EMBL/GenBank/DDBJ whole genome shotgun (WGS) entry which is preliminary data.</text>
</comment>
<comment type="function">
    <text evidence="9">Catalyzes the phospholipid dependent N-acylation of the N-terminal cysteine of apolipoprotein, the last step in lipoprotein maturation.</text>
</comment>
<gene>
    <name evidence="9 11" type="primary">lnt</name>
    <name evidence="11" type="ORF">C9E81_17740</name>
</gene>
<dbReference type="SUPFAM" id="SSF56317">
    <property type="entry name" value="Carbon-nitrogen hydrolase"/>
    <property type="match status" value="1"/>
</dbReference>
<dbReference type="Proteomes" id="UP000273516">
    <property type="component" value="Unassembled WGS sequence"/>
</dbReference>
<dbReference type="InterPro" id="IPR045378">
    <property type="entry name" value="LNT_N"/>
</dbReference>
<name>A0A3M0M506_9RHOB</name>
<dbReference type="InterPro" id="IPR003010">
    <property type="entry name" value="C-N_Hydrolase"/>
</dbReference>
<dbReference type="OrthoDB" id="9804277at2"/>
<reference evidence="11 12" key="1">
    <citation type="submission" date="2018-07" db="EMBL/GenBank/DDBJ databases">
        <authorList>
            <person name="Zhang Y."/>
            <person name="Wang L."/>
            <person name="Ma S."/>
        </authorList>
    </citation>
    <scope>NUCLEOTIDE SEQUENCE [LARGE SCALE GENOMIC DNA]</scope>
    <source>
        <strain evidence="11 12">4-2</strain>
    </source>
</reference>
<evidence type="ECO:0000313" key="12">
    <source>
        <dbReference type="Proteomes" id="UP000273516"/>
    </source>
</evidence>
<feature type="transmembrane region" description="Helical" evidence="9">
    <location>
        <begin position="134"/>
        <end position="153"/>
    </location>
</feature>
<evidence type="ECO:0000256" key="9">
    <source>
        <dbReference type="HAMAP-Rule" id="MF_01148"/>
    </source>
</evidence>
<evidence type="ECO:0000256" key="3">
    <source>
        <dbReference type="ARBA" id="ARBA00022475"/>
    </source>
</evidence>
<comment type="similarity">
    <text evidence="2 9">Belongs to the CN hydrolase family. Apolipoprotein N-acyltransferase subfamily.</text>
</comment>
<feature type="transmembrane region" description="Helical" evidence="9">
    <location>
        <begin position="487"/>
        <end position="508"/>
    </location>
</feature>
<feature type="transmembrane region" description="Helical" evidence="9">
    <location>
        <begin position="99"/>
        <end position="122"/>
    </location>
</feature>
<dbReference type="EC" id="2.3.1.269" evidence="9"/>
<dbReference type="PANTHER" id="PTHR38686:SF1">
    <property type="entry name" value="APOLIPOPROTEIN N-ACYLTRANSFERASE"/>
    <property type="match status" value="1"/>
</dbReference>
<evidence type="ECO:0000256" key="5">
    <source>
        <dbReference type="ARBA" id="ARBA00022692"/>
    </source>
</evidence>
<dbReference type="CDD" id="cd07571">
    <property type="entry name" value="ALP_N-acyl_transferase"/>
    <property type="match status" value="1"/>
</dbReference>
<dbReference type="RefSeq" id="WP_122113691.1">
    <property type="nucleotide sequence ID" value="NZ_QOKZ01000008.1"/>
</dbReference>
<evidence type="ECO:0000256" key="2">
    <source>
        <dbReference type="ARBA" id="ARBA00010065"/>
    </source>
</evidence>
<evidence type="ECO:0000313" key="11">
    <source>
        <dbReference type="EMBL" id="RMC32882.1"/>
    </source>
</evidence>
<accession>A0A3M0M506</accession>
<dbReference type="InterPro" id="IPR036526">
    <property type="entry name" value="C-N_Hydrolase_sf"/>
</dbReference>
<dbReference type="Gene3D" id="3.60.110.10">
    <property type="entry name" value="Carbon-nitrogen hydrolase"/>
    <property type="match status" value="1"/>
</dbReference>
<protein>
    <recommendedName>
        <fullName evidence="9">Apolipoprotein N-acyltransferase</fullName>
        <shortName evidence="9">ALP N-acyltransferase</shortName>
        <ecNumber evidence="9">2.3.1.269</ecNumber>
    </recommendedName>
</protein>
<dbReference type="GO" id="GO:0042158">
    <property type="term" value="P:lipoprotein biosynthetic process"/>
    <property type="evidence" value="ECO:0007669"/>
    <property type="project" value="UniProtKB-UniRule"/>
</dbReference>
<dbReference type="HAMAP" id="MF_01148">
    <property type="entry name" value="Lnt"/>
    <property type="match status" value="1"/>
</dbReference>
<keyword evidence="6 9" id="KW-1133">Transmembrane helix</keyword>
<evidence type="ECO:0000256" key="8">
    <source>
        <dbReference type="ARBA" id="ARBA00023315"/>
    </source>
</evidence>
<organism evidence="11 12">
    <name type="scientific">Paracoccus alkanivorans</name>
    <dbReference type="NCBI Taxonomy" id="2116655"/>
    <lineage>
        <taxon>Bacteria</taxon>
        <taxon>Pseudomonadati</taxon>
        <taxon>Pseudomonadota</taxon>
        <taxon>Alphaproteobacteria</taxon>
        <taxon>Rhodobacterales</taxon>
        <taxon>Paracoccaceae</taxon>
        <taxon>Paracoccus</taxon>
    </lineage>
</organism>
<keyword evidence="8 9" id="KW-0012">Acyltransferase</keyword>
<keyword evidence="3 9" id="KW-1003">Cell membrane</keyword>
<dbReference type="AlphaFoldDB" id="A0A3M0M506"/>
<keyword evidence="12" id="KW-1185">Reference proteome</keyword>
<evidence type="ECO:0000256" key="7">
    <source>
        <dbReference type="ARBA" id="ARBA00023136"/>
    </source>
</evidence>
<evidence type="ECO:0000259" key="10">
    <source>
        <dbReference type="PROSITE" id="PS50263"/>
    </source>
</evidence>